<reference evidence="1 2" key="1">
    <citation type="submission" date="2024-01" db="EMBL/GenBank/DDBJ databases">
        <title>The genomes of 5 underutilized Papilionoideae crops provide insights into root nodulation and disease resistanc.</title>
        <authorList>
            <person name="Jiang F."/>
        </authorList>
    </citation>
    <scope>NUCLEOTIDE SEQUENCE [LARGE SCALE GENOMIC DNA]</scope>
    <source>
        <strain evidence="1">LVBAO_FW01</strain>
        <tissue evidence="1">Leaves</tissue>
    </source>
</reference>
<comment type="caution">
    <text evidence="1">The sequence shown here is derived from an EMBL/GenBank/DDBJ whole genome shotgun (WGS) entry which is preliminary data.</text>
</comment>
<evidence type="ECO:0000313" key="1">
    <source>
        <dbReference type="EMBL" id="KAK7360495.1"/>
    </source>
</evidence>
<sequence length="190" mass="21476">MWAGVTEKENLAQFSGALVSDLVDQIEHPNGPNVAKPNAHFVPSLARGFNSDKYGLKRKSSTFMVWGCLSRVQLEVVIIFPKAPQKSRPGYMNVHFCEASSFTQCLACTHLLLQTSQTHILMHDDIDHPRRDNLLPLHHRNSIQEIYVGIRCLVARARCKDVHGYHEHKPKAKNLLHSLLGPSMSLLRDH</sequence>
<name>A0AAN9MT55_CANGL</name>
<gene>
    <name evidence="1" type="ORF">VNO77_02492</name>
</gene>
<accession>A0AAN9MT55</accession>
<dbReference type="EMBL" id="JAYMYQ010000001">
    <property type="protein sequence ID" value="KAK7360495.1"/>
    <property type="molecule type" value="Genomic_DNA"/>
</dbReference>
<evidence type="ECO:0000313" key="2">
    <source>
        <dbReference type="Proteomes" id="UP001367508"/>
    </source>
</evidence>
<protein>
    <submittedName>
        <fullName evidence="1">Uncharacterized protein</fullName>
    </submittedName>
</protein>
<dbReference type="AlphaFoldDB" id="A0AAN9MT55"/>
<keyword evidence="2" id="KW-1185">Reference proteome</keyword>
<organism evidence="1 2">
    <name type="scientific">Canavalia gladiata</name>
    <name type="common">Sword bean</name>
    <name type="synonym">Dolichos gladiatus</name>
    <dbReference type="NCBI Taxonomy" id="3824"/>
    <lineage>
        <taxon>Eukaryota</taxon>
        <taxon>Viridiplantae</taxon>
        <taxon>Streptophyta</taxon>
        <taxon>Embryophyta</taxon>
        <taxon>Tracheophyta</taxon>
        <taxon>Spermatophyta</taxon>
        <taxon>Magnoliopsida</taxon>
        <taxon>eudicotyledons</taxon>
        <taxon>Gunneridae</taxon>
        <taxon>Pentapetalae</taxon>
        <taxon>rosids</taxon>
        <taxon>fabids</taxon>
        <taxon>Fabales</taxon>
        <taxon>Fabaceae</taxon>
        <taxon>Papilionoideae</taxon>
        <taxon>50 kb inversion clade</taxon>
        <taxon>NPAAA clade</taxon>
        <taxon>indigoferoid/millettioid clade</taxon>
        <taxon>Phaseoleae</taxon>
        <taxon>Canavalia</taxon>
    </lineage>
</organism>
<proteinExistence type="predicted"/>
<dbReference type="Proteomes" id="UP001367508">
    <property type="component" value="Unassembled WGS sequence"/>
</dbReference>